<evidence type="ECO:0000256" key="3">
    <source>
        <dbReference type="ARBA" id="ARBA00022448"/>
    </source>
</evidence>
<name>A0A0G4FKW6_VITBC</name>
<reference evidence="8 9" key="1">
    <citation type="submission" date="2014-11" db="EMBL/GenBank/DDBJ databases">
        <authorList>
            <person name="Zhu J."/>
            <person name="Qi W."/>
            <person name="Song R."/>
        </authorList>
    </citation>
    <scope>NUCLEOTIDE SEQUENCE [LARGE SCALE GENOMIC DNA]</scope>
</reference>
<dbReference type="SUPFAM" id="SSF54495">
    <property type="entry name" value="UBC-like"/>
    <property type="match status" value="1"/>
</dbReference>
<gene>
    <name evidence="8" type="ORF">Vbra_21351</name>
</gene>
<dbReference type="PANTHER" id="PTHR13678">
    <property type="entry name" value="VACUOLAR PROTEIN SORTING-ASSOCIATED PROTEIN 37"/>
    <property type="match status" value="1"/>
</dbReference>
<dbReference type="InterPro" id="IPR016135">
    <property type="entry name" value="UBQ-conjugating_enzyme/RWD"/>
</dbReference>
<feature type="domain" description="VPS37 C-terminal" evidence="7">
    <location>
        <begin position="181"/>
        <end position="325"/>
    </location>
</feature>
<keyword evidence="5" id="KW-0653">Protein transport</keyword>
<feature type="region of interest" description="Disordered" evidence="6">
    <location>
        <begin position="103"/>
        <end position="173"/>
    </location>
</feature>
<organism evidence="8 9">
    <name type="scientific">Vitrella brassicaformis (strain CCMP3155)</name>
    <dbReference type="NCBI Taxonomy" id="1169540"/>
    <lineage>
        <taxon>Eukaryota</taxon>
        <taxon>Sar</taxon>
        <taxon>Alveolata</taxon>
        <taxon>Colpodellida</taxon>
        <taxon>Vitrellaceae</taxon>
        <taxon>Vitrella</taxon>
    </lineage>
</organism>
<comment type="subcellular location">
    <subcellularLocation>
        <location evidence="1">Endosome</location>
    </subcellularLocation>
</comment>
<dbReference type="GO" id="GO:0000813">
    <property type="term" value="C:ESCRT I complex"/>
    <property type="evidence" value="ECO:0007669"/>
    <property type="project" value="UniProtKB-ARBA"/>
</dbReference>
<accession>A0A0G4FKW6</accession>
<dbReference type="OrthoDB" id="10260857at2759"/>
<evidence type="ECO:0000256" key="5">
    <source>
        <dbReference type="ARBA" id="ARBA00022927"/>
    </source>
</evidence>
<evidence type="ECO:0000256" key="6">
    <source>
        <dbReference type="SAM" id="MobiDB-lite"/>
    </source>
</evidence>
<dbReference type="GO" id="GO:0006612">
    <property type="term" value="P:protein targeting to membrane"/>
    <property type="evidence" value="ECO:0007669"/>
    <property type="project" value="TreeGrafter"/>
</dbReference>
<dbReference type="GO" id="GO:0006623">
    <property type="term" value="P:protein targeting to vacuole"/>
    <property type="evidence" value="ECO:0007669"/>
    <property type="project" value="TreeGrafter"/>
</dbReference>
<dbReference type="PANTHER" id="PTHR13678:SF2">
    <property type="entry name" value="VACUOLAR PROTEIN SORTING-ASSOCIATED PROTEIN 37A"/>
    <property type="match status" value="1"/>
</dbReference>
<keyword evidence="4" id="KW-0967">Endosome</keyword>
<sequence>MNYAKSRQIASLRQMVPSAVCLQPDESRWQVQLVNQQFHTICTLQVLLPDQFPSVAPRISVTERLEHPWLNADHVTGHPALRSWNPHCHLGTVVSEIVKEFTRNPPRHTAGPATAAAAIPSRTTQPVGAASSDRSVGGVQQPPPPLYGQSVSPPGTSGPSTPSNRPRTPLPPCPAEFERVKQMSLAELEFYKDNPNCLDDLITESEQLQQYAAMTSDLIKANAEVLEKNLARQQEVEEAQKAVTEKWTALQARKAEVEGLLKEQDALMQRFNAPQMVSALAEEARADFTAAEEVKRELFSASIDLHTFKRAYLQHRKDFHRKMAKKEKLERQQQ</sequence>
<dbReference type="Proteomes" id="UP000041254">
    <property type="component" value="Unassembled WGS sequence"/>
</dbReference>
<evidence type="ECO:0000256" key="1">
    <source>
        <dbReference type="ARBA" id="ARBA00004177"/>
    </source>
</evidence>
<evidence type="ECO:0000256" key="2">
    <source>
        <dbReference type="ARBA" id="ARBA00007617"/>
    </source>
</evidence>
<dbReference type="VEuPathDB" id="CryptoDB:Vbra_21351"/>
<evidence type="ECO:0000313" key="9">
    <source>
        <dbReference type="Proteomes" id="UP000041254"/>
    </source>
</evidence>
<keyword evidence="9" id="KW-1185">Reference proteome</keyword>
<dbReference type="OMA" id="HPWCNEH"/>
<dbReference type="InterPro" id="IPR009851">
    <property type="entry name" value="Mod_r"/>
</dbReference>
<comment type="similarity">
    <text evidence="2">Belongs to the VPS37 family.</text>
</comment>
<proteinExistence type="inferred from homology"/>
<evidence type="ECO:0000313" key="8">
    <source>
        <dbReference type="EMBL" id="CEM14369.1"/>
    </source>
</evidence>
<dbReference type="InParanoid" id="A0A0G4FKW6"/>
<dbReference type="CDD" id="cd11685">
    <property type="entry name" value="UEV_TSG101-like"/>
    <property type="match status" value="1"/>
</dbReference>
<protein>
    <recommendedName>
        <fullName evidence="7">VPS37 C-terminal domain-containing protein</fullName>
    </recommendedName>
</protein>
<dbReference type="Pfam" id="PF07200">
    <property type="entry name" value="Mod_r"/>
    <property type="match status" value="1"/>
</dbReference>
<dbReference type="AlphaFoldDB" id="A0A0G4FKW6"/>
<dbReference type="GO" id="GO:0043162">
    <property type="term" value="P:ubiquitin-dependent protein catabolic process via the multivesicular body sorting pathway"/>
    <property type="evidence" value="ECO:0007669"/>
    <property type="project" value="TreeGrafter"/>
</dbReference>
<feature type="compositionally biased region" description="Low complexity" evidence="6">
    <location>
        <begin position="150"/>
        <end position="167"/>
    </location>
</feature>
<feature type="compositionally biased region" description="Low complexity" evidence="6">
    <location>
        <begin position="107"/>
        <end position="124"/>
    </location>
</feature>
<keyword evidence="3" id="KW-0813">Transport</keyword>
<dbReference type="EMBL" id="CDMY01000456">
    <property type="protein sequence ID" value="CEM14369.1"/>
    <property type="molecule type" value="Genomic_DNA"/>
</dbReference>
<dbReference type="STRING" id="1169540.A0A0G4FKW6"/>
<evidence type="ECO:0000259" key="7">
    <source>
        <dbReference type="Pfam" id="PF07200"/>
    </source>
</evidence>
<evidence type="ECO:0000256" key="4">
    <source>
        <dbReference type="ARBA" id="ARBA00022753"/>
    </source>
</evidence>